<gene>
    <name evidence="8" type="ORF">NAPIS_ORF01040</name>
</gene>
<dbReference type="Pfam" id="PF00581">
    <property type="entry name" value="Rhodanese"/>
    <property type="match status" value="1"/>
</dbReference>
<dbReference type="GO" id="GO:0001403">
    <property type="term" value="P:invasive growth in response to glucose limitation"/>
    <property type="evidence" value="ECO:0007669"/>
    <property type="project" value="EnsemblFungi"/>
</dbReference>
<feature type="transmembrane region" description="Helical" evidence="6">
    <location>
        <begin position="37"/>
        <end position="64"/>
    </location>
</feature>
<dbReference type="GO" id="GO:0002143">
    <property type="term" value="P:tRNA wobble position uridine thiolation"/>
    <property type="evidence" value="ECO:0007669"/>
    <property type="project" value="EnsemblFungi"/>
</dbReference>
<dbReference type="PANTHER" id="PTHR10953">
    <property type="entry name" value="UBIQUITIN-ACTIVATING ENZYME E1"/>
    <property type="match status" value="1"/>
</dbReference>
<evidence type="ECO:0000256" key="2">
    <source>
        <dbReference type="ARBA" id="ARBA00022679"/>
    </source>
</evidence>
<evidence type="ECO:0000256" key="1">
    <source>
        <dbReference type="ARBA" id="ARBA00004514"/>
    </source>
</evidence>
<evidence type="ECO:0000256" key="3">
    <source>
        <dbReference type="ARBA" id="ARBA00022741"/>
    </source>
</evidence>
<keyword evidence="5" id="KW-0067">ATP-binding</keyword>
<keyword evidence="3" id="KW-0547">Nucleotide-binding</keyword>
<proteinExistence type="predicted"/>
<dbReference type="SMART" id="SM00450">
    <property type="entry name" value="RHOD"/>
    <property type="match status" value="1"/>
</dbReference>
<dbReference type="SUPFAM" id="SSF52821">
    <property type="entry name" value="Rhodanese/Cell cycle control phosphatase"/>
    <property type="match status" value="1"/>
</dbReference>
<keyword evidence="2 8" id="KW-0808">Transferase</keyword>
<organism evidence="8 9">
    <name type="scientific">Vairimorpha apis BRL 01</name>
    <dbReference type="NCBI Taxonomy" id="1037528"/>
    <lineage>
        <taxon>Eukaryota</taxon>
        <taxon>Fungi</taxon>
        <taxon>Fungi incertae sedis</taxon>
        <taxon>Microsporidia</taxon>
        <taxon>Nosematidae</taxon>
        <taxon>Vairimorpha</taxon>
    </lineage>
</organism>
<evidence type="ECO:0000256" key="6">
    <source>
        <dbReference type="SAM" id="Phobius"/>
    </source>
</evidence>
<dbReference type="Gene3D" id="3.40.50.720">
    <property type="entry name" value="NAD(P)-binding Rossmann-like Domain"/>
    <property type="match status" value="1"/>
</dbReference>
<dbReference type="InterPro" id="IPR045886">
    <property type="entry name" value="ThiF/MoeB/HesA"/>
</dbReference>
<dbReference type="Proteomes" id="UP000053780">
    <property type="component" value="Unassembled WGS sequence"/>
</dbReference>
<dbReference type="GO" id="GO:0007114">
    <property type="term" value="P:cell budding"/>
    <property type="evidence" value="ECO:0007669"/>
    <property type="project" value="EnsemblFungi"/>
</dbReference>
<dbReference type="CDD" id="cd00757">
    <property type="entry name" value="ThiF_MoeB_HesA_family"/>
    <property type="match status" value="1"/>
</dbReference>
<dbReference type="GO" id="GO:0005524">
    <property type="term" value="F:ATP binding"/>
    <property type="evidence" value="ECO:0007669"/>
    <property type="project" value="UniProtKB-KW"/>
</dbReference>
<dbReference type="InterPro" id="IPR036873">
    <property type="entry name" value="Rhodanese-like_dom_sf"/>
</dbReference>
<evidence type="ECO:0000256" key="5">
    <source>
        <dbReference type="ARBA" id="ARBA00022840"/>
    </source>
</evidence>
<dbReference type="PROSITE" id="PS50206">
    <property type="entry name" value="RHODANESE_3"/>
    <property type="match status" value="1"/>
</dbReference>
<accession>T0L1H0</accession>
<dbReference type="GO" id="GO:0004792">
    <property type="term" value="F:thiosulfate-cyanide sulfurtransferase activity"/>
    <property type="evidence" value="ECO:0007669"/>
    <property type="project" value="EnsemblFungi"/>
</dbReference>
<sequence>MKYESDLFYHEVERYSRQIIVPEINIENQIKLRNSKILIVGCGGLGIPLIMYMSTCGISVIGIVDFDKIEIHNLQRQVIYKENDIGNFKVDVAYNYLKSLNSTIIINKYNVKIDISNAETIIKEYNIIIDCTDSIETRYILSDISKLHNKDFVCASVIRWEGHLYVFKKNGPCYRCLYPEIKKIVTSCDENGIIGPICGFFGSLLGLEIIKCIIDINETKLIRFNGLNNSFNTFKLRNKQPYCVTCNKNLILKDNYLKLNCNSNIKIENIKEITWDEALKKNYTIIDIRKNINFRMLRVKDSINIPLSELKDNILKIKKFNNVALVCKSGISSLQGCMILQNKQINSVSIKGGINEFIYQYIKK</sequence>
<keyword evidence="4" id="KW-0833">Ubl conjugation pathway</keyword>
<dbReference type="SUPFAM" id="SSF69572">
    <property type="entry name" value="Activating enzymes of the ubiquitin-like proteins"/>
    <property type="match status" value="1"/>
</dbReference>
<dbReference type="GO" id="GO:0032447">
    <property type="term" value="P:protein urmylation"/>
    <property type="evidence" value="ECO:0007669"/>
    <property type="project" value="EnsemblFungi"/>
</dbReference>
<evidence type="ECO:0000256" key="4">
    <source>
        <dbReference type="ARBA" id="ARBA00022786"/>
    </source>
</evidence>
<dbReference type="FunFam" id="3.40.50.720:FF:000033">
    <property type="entry name" value="Adenylyltransferase and sulfurtransferase MOCS3"/>
    <property type="match status" value="1"/>
</dbReference>
<dbReference type="GO" id="GO:0042802">
    <property type="term" value="F:identical protein binding"/>
    <property type="evidence" value="ECO:0007669"/>
    <property type="project" value="EnsemblFungi"/>
</dbReference>
<dbReference type="PANTHER" id="PTHR10953:SF102">
    <property type="entry name" value="ADENYLYLTRANSFERASE AND SULFURTRANSFERASE MOCS3"/>
    <property type="match status" value="1"/>
</dbReference>
<reference evidence="8 9" key="1">
    <citation type="journal article" date="2013" name="BMC Genomics">
        <title>Genome sequencing and comparative genomics of honey bee microsporidia, Nosema apis reveal novel insights into host-parasite interactions.</title>
        <authorList>
            <person name="Chen Yp."/>
            <person name="Pettis J.S."/>
            <person name="Zhao Y."/>
            <person name="Liu X."/>
            <person name="Tallon L.J."/>
            <person name="Sadzewicz L.D."/>
            <person name="Li R."/>
            <person name="Zheng H."/>
            <person name="Huang S."/>
            <person name="Zhang X."/>
            <person name="Hamilton M.C."/>
            <person name="Pernal S.F."/>
            <person name="Melathopoulos A.P."/>
            <person name="Yan X."/>
            <person name="Evans J.D."/>
        </authorList>
    </citation>
    <scope>NUCLEOTIDE SEQUENCE [LARGE SCALE GENOMIC DNA]</scope>
    <source>
        <strain evidence="8 9">BRL 01</strain>
    </source>
</reference>
<dbReference type="Gene3D" id="3.40.250.10">
    <property type="entry name" value="Rhodanese-like domain"/>
    <property type="match status" value="1"/>
</dbReference>
<dbReference type="VEuPathDB" id="MicrosporidiaDB:NAPIS_ORF01040"/>
<keyword evidence="6" id="KW-0812">Transmembrane</keyword>
<dbReference type="GO" id="GO:0034599">
    <property type="term" value="P:cellular response to oxidative stress"/>
    <property type="evidence" value="ECO:0007669"/>
    <property type="project" value="EnsemblFungi"/>
</dbReference>
<keyword evidence="6" id="KW-0472">Membrane</keyword>
<dbReference type="GO" id="GO:0070566">
    <property type="term" value="F:adenylyltransferase activity"/>
    <property type="evidence" value="ECO:0007669"/>
    <property type="project" value="EnsemblFungi"/>
</dbReference>
<dbReference type="GO" id="GO:0042292">
    <property type="term" value="F:URM1 activating enzyme activity"/>
    <property type="evidence" value="ECO:0007669"/>
    <property type="project" value="EnsemblFungi"/>
</dbReference>
<evidence type="ECO:0000313" key="8">
    <source>
        <dbReference type="EMBL" id="EQB61387.1"/>
    </source>
</evidence>
<name>T0L1H0_9MICR</name>
<protein>
    <submittedName>
        <fullName evidence="8">Adenylyltransferase and sulfurtransferase mocs3-like protein</fullName>
    </submittedName>
</protein>
<keyword evidence="8" id="KW-0548">Nucleotidyltransferase</keyword>
<dbReference type="CDD" id="cd00158">
    <property type="entry name" value="RHOD"/>
    <property type="match status" value="1"/>
</dbReference>
<dbReference type="InterPro" id="IPR000594">
    <property type="entry name" value="ThiF_NAD_FAD-bd"/>
</dbReference>
<keyword evidence="9" id="KW-1185">Reference proteome</keyword>
<evidence type="ECO:0000259" key="7">
    <source>
        <dbReference type="PROSITE" id="PS50206"/>
    </source>
</evidence>
<dbReference type="EMBL" id="KE647144">
    <property type="protein sequence ID" value="EQB61387.1"/>
    <property type="molecule type" value="Genomic_DNA"/>
</dbReference>
<evidence type="ECO:0000313" key="9">
    <source>
        <dbReference type="Proteomes" id="UP000053780"/>
    </source>
</evidence>
<dbReference type="GO" id="GO:0005829">
    <property type="term" value="C:cytosol"/>
    <property type="evidence" value="ECO:0007669"/>
    <property type="project" value="UniProtKB-SubCell"/>
</dbReference>
<dbReference type="HOGENOM" id="CLU_013325_1_0_1"/>
<dbReference type="GO" id="GO:2000220">
    <property type="term" value="P:regulation of pseudohyphal growth"/>
    <property type="evidence" value="ECO:0007669"/>
    <property type="project" value="EnsemblFungi"/>
</dbReference>
<feature type="domain" description="Rhodanese" evidence="7">
    <location>
        <begin position="279"/>
        <end position="363"/>
    </location>
</feature>
<comment type="subcellular location">
    <subcellularLocation>
        <location evidence="1">Cytoplasm</location>
        <location evidence="1">Cytosol</location>
    </subcellularLocation>
</comment>
<dbReference type="OrthoDB" id="10261062at2759"/>
<dbReference type="AlphaFoldDB" id="T0L1H0"/>
<keyword evidence="6" id="KW-1133">Transmembrane helix</keyword>
<dbReference type="InterPro" id="IPR001763">
    <property type="entry name" value="Rhodanese-like_dom"/>
</dbReference>
<dbReference type="InterPro" id="IPR035985">
    <property type="entry name" value="Ubiquitin-activating_enz"/>
</dbReference>
<dbReference type="Pfam" id="PF00899">
    <property type="entry name" value="ThiF"/>
    <property type="match status" value="1"/>
</dbReference>